<name>G8C3H7_9MOLU</name>
<proteinExistence type="predicted"/>
<gene>
    <name evidence="2" type="ORF">MHM_03570</name>
</gene>
<dbReference type="KEGG" id="mhb:MHM_03570"/>
<reference evidence="2" key="2">
    <citation type="submission" date="2011-11" db="EMBL/GenBank/DDBJ databases">
        <authorList>
            <person name="Barker E."/>
        </authorList>
    </citation>
    <scope>NUCLEOTIDE SEQUENCE</scope>
    <source>
        <strain evidence="2">Birmingham 1</strain>
    </source>
</reference>
<dbReference type="AlphaFoldDB" id="G8C3H7"/>
<evidence type="ECO:0000313" key="2">
    <source>
        <dbReference type="EMBL" id="CCE66875.1"/>
    </source>
</evidence>
<organism evidence="2">
    <name type="scientific">Candidatus Mycoplasma haematominutum 'Birmingham 1'</name>
    <dbReference type="NCBI Taxonomy" id="1116213"/>
    <lineage>
        <taxon>Bacteria</taxon>
        <taxon>Bacillati</taxon>
        <taxon>Mycoplasmatota</taxon>
        <taxon>Mollicutes</taxon>
        <taxon>Mycoplasmataceae</taxon>
        <taxon>Mycoplasma</taxon>
    </lineage>
</organism>
<evidence type="ECO:0000256" key="1">
    <source>
        <dbReference type="SAM" id="MobiDB-lite"/>
    </source>
</evidence>
<dbReference type="PATRIC" id="fig|1116213.3.peg.383"/>
<feature type="region of interest" description="Disordered" evidence="1">
    <location>
        <begin position="130"/>
        <end position="152"/>
    </location>
</feature>
<accession>G8C3H7</accession>
<dbReference type="EMBL" id="HE613254">
    <property type="protein sequence ID" value="CCE66875.1"/>
    <property type="molecule type" value="Genomic_DNA"/>
</dbReference>
<dbReference type="HOGENOM" id="CLU_835978_0_0_14"/>
<sequence>MHYLILIQYLLPFLSGGGGTQPLTGKELDNLNYHQNLAFEGKQLSSLNIRMKEFKAQDIKEVREQILELNKSTQLETTNSAEKALGITSEIGRETQTLQIDKNSTDEVTTAKSKISSQLSNYKSALQKVQNYQSTTSMRKKRSTKKSSIPELTPQERKALSDFYKQFQELKQKKGNFLTRLQKVENSSEAISDSFKTDCESCKNVEAALQKINWEGPTLNIFTKNDRKWTGTSPIPQAESWKTLWGDWDKRENPYSHFWEVTNSESAKSSAKNRWISAVDKIFQNRKKYYQTVNSSSWRACGLTIGLFGADCGYSKKGSMEQEIKDSHSEIELTVAKALLTWMSQLS</sequence>
<protein>
    <submittedName>
        <fullName evidence="2">Uncharacterized protein</fullName>
    </submittedName>
</protein>
<reference evidence="2" key="1">
    <citation type="submission" date="2011-11" db="EMBL/GenBank/DDBJ databases">
        <title>Complete genome sequence of Candidatus Mycoplasma haemominutum.</title>
        <authorList>
            <person name="Barker E.N."/>
            <person name="Darby A.C."/>
            <person name="Helps C.R."/>
            <person name="Peters I.R."/>
            <person name="Hughes M.A."/>
            <person name="Radford A.D."/>
            <person name="Novacco M."/>
            <person name="Boretti F."/>
            <person name="Hofmann-Lehmann R."/>
            <person name="Tasker S."/>
        </authorList>
    </citation>
    <scope>NUCLEOTIDE SEQUENCE</scope>
    <source>
        <strain evidence="2">Birmingham 1</strain>
    </source>
</reference>